<protein>
    <recommendedName>
        <fullName evidence="4">DUF3102 domain-containing protein</fullName>
    </recommendedName>
</protein>
<feature type="region of interest" description="Disordered" evidence="1">
    <location>
        <begin position="339"/>
        <end position="385"/>
    </location>
</feature>
<feature type="compositionally biased region" description="Basic and acidic residues" evidence="1">
    <location>
        <begin position="357"/>
        <end position="375"/>
    </location>
</feature>
<comment type="caution">
    <text evidence="2">The sequence shown here is derived from an EMBL/GenBank/DDBJ whole genome shotgun (WGS) entry which is preliminary data.</text>
</comment>
<dbReference type="EMBL" id="NWSY01000059">
    <property type="protein sequence ID" value="PDT19223.1"/>
    <property type="molecule type" value="Genomic_DNA"/>
</dbReference>
<dbReference type="RefSeq" id="WP_011427406.1">
    <property type="nucleotide sequence ID" value="NZ_LODW01000091.1"/>
</dbReference>
<dbReference type="Proteomes" id="UP000219914">
    <property type="component" value="Unassembled WGS sequence"/>
</dbReference>
<accession>A0ABX4JGP6</accession>
<organism evidence="2 3">
    <name type="scientific">Rhizobium hidalgonense</name>
    <dbReference type="NCBI Taxonomy" id="1538159"/>
    <lineage>
        <taxon>Bacteria</taxon>
        <taxon>Pseudomonadati</taxon>
        <taxon>Pseudomonadota</taxon>
        <taxon>Alphaproteobacteria</taxon>
        <taxon>Hyphomicrobiales</taxon>
        <taxon>Rhizobiaceae</taxon>
        <taxon>Rhizobium/Agrobacterium group</taxon>
        <taxon>Rhizobium</taxon>
    </lineage>
</organism>
<name>A0ABX4JGP6_9HYPH</name>
<evidence type="ECO:0000313" key="3">
    <source>
        <dbReference type="Proteomes" id="UP000219914"/>
    </source>
</evidence>
<sequence length="385" mass="43363">MNNEFSMKDSLDTFVALANLSRLKKRWANRTNELWDMAEATIARERAVGYIGECIAEGIHRREPAVFCPEIQTRFHAVGLMIDEHIDPGRPTLNRRRLLIERVGKFTDFAPYQQGLGWTATGETIAESLNAIDKSEELFRFLRARERGLPRQVRPTIPFTSEQAIELVDEVSHLYEDIRERLYTIDHLFQDRSRDDVALIHDIEPSIGLLSHQLEREKRDPTLVRLDGEAEARRADVDHDPFFEAQSAPSPASGTEGLSSRTASPGSNELFRDENVSPERSQRSNEDSHSSGAFDDDRSAWRAYVTGEGSHTKAATGRMEDGVDDAERLAFDPATISFRKSKGTSLQEPAAALGSKAAHDEINGSEGNRRELNERKRTRSPGLDY</sequence>
<reference evidence="2 3" key="1">
    <citation type="submission" date="2017-09" db="EMBL/GenBank/DDBJ databases">
        <title>Comparative genomics of rhizobia isolated from Phaseolus vulgaris in China.</title>
        <authorList>
            <person name="Tong W."/>
        </authorList>
    </citation>
    <scope>NUCLEOTIDE SEQUENCE [LARGE SCALE GENOMIC DNA]</scope>
    <source>
        <strain evidence="2 3">FH14</strain>
    </source>
</reference>
<evidence type="ECO:0008006" key="4">
    <source>
        <dbReference type="Google" id="ProtNLM"/>
    </source>
</evidence>
<keyword evidence="3" id="KW-1185">Reference proteome</keyword>
<evidence type="ECO:0000256" key="1">
    <source>
        <dbReference type="SAM" id="MobiDB-lite"/>
    </source>
</evidence>
<gene>
    <name evidence="2" type="ORF">CO674_34185</name>
</gene>
<evidence type="ECO:0000313" key="2">
    <source>
        <dbReference type="EMBL" id="PDT19223.1"/>
    </source>
</evidence>
<feature type="compositionally biased region" description="Polar residues" evidence="1">
    <location>
        <begin position="247"/>
        <end position="267"/>
    </location>
</feature>
<proteinExistence type="predicted"/>
<feature type="compositionally biased region" description="Basic and acidic residues" evidence="1">
    <location>
        <begin position="270"/>
        <end position="295"/>
    </location>
</feature>
<feature type="region of interest" description="Disordered" evidence="1">
    <location>
        <begin position="235"/>
        <end position="295"/>
    </location>
</feature>